<dbReference type="PROSITE" id="PS00092">
    <property type="entry name" value="N6_MTASE"/>
    <property type="match status" value="1"/>
</dbReference>
<dbReference type="Proteomes" id="UP000243629">
    <property type="component" value="Unassembled WGS sequence"/>
</dbReference>
<feature type="domain" description="Release factor glutamine methyltransferase N-terminal" evidence="7">
    <location>
        <begin position="16"/>
        <end position="73"/>
    </location>
</feature>
<feature type="domain" description="Methyltransferase small" evidence="6">
    <location>
        <begin position="111"/>
        <end position="190"/>
    </location>
</feature>
<dbReference type="CDD" id="cd02440">
    <property type="entry name" value="AdoMet_MTases"/>
    <property type="match status" value="1"/>
</dbReference>
<feature type="binding site" evidence="5">
    <location>
        <position position="183"/>
    </location>
    <ligand>
        <name>S-adenosyl-L-methionine</name>
        <dbReference type="ChEBI" id="CHEBI:59789"/>
    </ligand>
</feature>
<dbReference type="SUPFAM" id="SSF53335">
    <property type="entry name" value="S-adenosyl-L-methionine-dependent methyltransferases"/>
    <property type="match status" value="1"/>
</dbReference>
<dbReference type="NCBIfam" id="TIGR00536">
    <property type="entry name" value="hemK_fam"/>
    <property type="match status" value="1"/>
</dbReference>
<dbReference type="PANTHER" id="PTHR18895:SF74">
    <property type="entry name" value="MTRF1L RELEASE FACTOR GLUTAMINE METHYLTRANSFERASE"/>
    <property type="match status" value="1"/>
</dbReference>
<dbReference type="AlphaFoldDB" id="A0A1I4P1I1"/>
<evidence type="ECO:0000256" key="2">
    <source>
        <dbReference type="ARBA" id="ARBA00022679"/>
    </source>
</evidence>
<keyword evidence="9" id="KW-1185">Reference proteome</keyword>
<dbReference type="GO" id="GO:0102559">
    <property type="term" value="F:peptide chain release factor N(5)-glutamine methyltransferase activity"/>
    <property type="evidence" value="ECO:0007669"/>
    <property type="project" value="UniProtKB-EC"/>
</dbReference>
<evidence type="ECO:0000259" key="7">
    <source>
        <dbReference type="Pfam" id="PF17827"/>
    </source>
</evidence>
<dbReference type="Pfam" id="PF17827">
    <property type="entry name" value="PrmC_N"/>
    <property type="match status" value="1"/>
</dbReference>
<dbReference type="InterPro" id="IPR002052">
    <property type="entry name" value="DNA_methylase_N6_adenine_CS"/>
</dbReference>
<evidence type="ECO:0000256" key="5">
    <source>
        <dbReference type="HAMAP-Rule" id="MF_02126"/>
    </source>
</evidence>
<dbReference type="InterPro" id="IPR040758">
    <property type="entry name" value="PrmC_N"/>
</dbReference>
<dbReference type="STRING" id="1720063.SAMN05216217_10265"/>
<evidence type="ECO:0000256" key="4">
    <source>
        <dbReference type="ARBA" id="ARBA00048391"/>
    </source>
</evidence>
<dbReference type="Pfam" id="PF05175">
    <property type="entry name" value="MTS"/>
    <property type="match status" value="1"/>
</dbReference>
<dbReference type="InterPro" id="IPR004556">
    <property type="entry name" value="HemK-like"/>
</dbReference>
<reference evidence="9" key="1">
    <citation type="submission" date="2016-10" db="EMBL/GenBank/DDBJ databases">
        <authorList>
            <person name="Varghese N."/>
            <person name="Submissions S."/>
        </authorList>
    </citation>
    <scope>NUCLEOTIDE SEQUENCE [LARGE SCALE GENOMIC DNA]</scope>
    <source>
        <strain evidence="9">DSM 24213</strain>
    </source>
</reference>
<dbReference type="GO" id="GO:0003676">
    <property type="term" value="F:nucleic acid binding"/>
    <property type="evidence" value="ECO:0007669"/>
    <property type="project" value="InterPro"/>
</dbReference>
<dbReference type="EMBL" id="FOUI01000002">
    <property type="protein sequence ID" value="SFM21661.1"/>
    <property type="molecule type" value="Genomic_DNA"/>
</dbReference>
<keyword evidence="3 5" id="KW-0949">S-adenosyl-L-methionine</keyword>
<keyword evidence="1 5" id="KW-0489">Methyltransferase</keyword>
<accession>A0A1I4P1I1</accession>
<sequence>MSSIAELLAEAAGLVDSPSPALDAELLLVEVLGKPRSYLRSWPEHQPSAAQCQRYRELLERRRQGEPVAYLLGQRGFWSLDLQVEPSTLIPRPDTERLVELALQLGPAEPVQVLDLGTGSGAVALAVAAERPHWQVTGCDRIAAAVALAERNRQRLQLDNVQFRQSDWFAELGQQRFQLILSNPPYIAEDDPHLQQGDLRFEPHSALVSGADGLDDIRQIVAQAPAHLLPSGWLLLEHGWQQASAVQQLLRDQGFSEVQSWQDLGGHQRVTGGCWRG</sequence>
<dbReference type="GO" id="GO:0032259">
    <property type="term" value="P:methylation"/>
    <property type="evidence" value="ECO:0007669"/>
    <property type="project" value="UniProtKB-KW"/>
</dbReference>
<dbReference type="InterPro" id="IPR019874">
    <property type="entry name" value="RF_methyltr_PrmC"/>
</dbReference>
<dbReference type="InterPro" id="IPR007848">
    <property type="entry name" value="Small_mtfrase_dom"/>
</dbReference>
<keyword evidence="2 5" id="KW-0808">Transferase</keyword>
<dbReference type="Gene3D" id="3.40.50.150">
    <property type="entry name" value="Vaccinia Virus protein VP39"/>
    <property type="match status" value="1"/>
</dbReference>
<comment type="function">
    <text evidence="5">Methylates the class 1 translation termination release factors RF1/PrfA and RF2/PrfB on the glutamine residue of the universally conserved GGQ motif.</text>
</comment>
<organism evidence="8 9">
    <name type="scientific">Halopseudomonas yangmingensis</name>
    <dbReference type="NCBI Taxonomy" id="1720063"/>
    <lineage>
        <taxon>Bacteria</taxon>
        <taxon>Pseudomonadati</taxon>
        <taxon>Pseudomonadota</taxon>
        <taxon>Gammaproteobacteria</taxon>
        <taxon>Pseudomonadales</taxon>
        <taxon>Pseudomonadaceae</taxon>
        <taxon>Halopseudomonas</taxon>
    </lineage>
</organism>
<evidence type="ECO:0000256" key="1">
    <source>
        <dbReference type="ARBA" id="ARBA00022603"/>
    </source>
</evidence>
<dbReference type="PANTHER" id="PTHR18895">
    <property type="entry name" value="HEMK METHYLTRANSFERASE"/>
    <property type="match status" value="1"/>
</dbReference>
<dbReference type="InterPro" id="IPR029063">
    <property type="entry name" value="SAM-dependent_MTases_sf"/>
</dbReference>
<dbReference type="HAMAP" id="MF_02126">
    <property type="entry name" value="RF_methyltr_PrmC"/>
    <property type="match status" value="1"/>
</dbReference>
<comment type="catalytic activity">
    <reaction evidence="4 5">
        <text>L-glutaminyl-[peptide chain release factor] + S-adenosyl-L-methionine = N(5)-methyl-L-glutaminyl-[peptide chain release factor] + S-adenosyl-L-homocysteine + H(+)</text>
        <dbReference type="Rhea" id="RHEA:42896"/>
        <dbReference type="Rhea" id="RHEA-COMP:10271"/>
        <dbReference type="Rhea" id="RHEA-COMP:10272"/>
        <dbReference type="ChEBI" id="CHEBI:15378"/>
        <dbReference type="ChEBI" id="CHEBI:30011"/>
        <dbReference type="ChEBI" id="CHEBI:57856"/>
        <dbReference type="ChEBI" id="CHEBI:59789"/>
        <dbReference type="ChEBI" id="CHEBI:61891"/>
        <dbReference type="EC" id="2.1.1.297"/>
    </reaction>
</comment>
<name>A0A1I4P1I1_9GAMM</name>
<evidence type="ECO:0000313" key="9">
    <source>
        <dbReference type="Proteomes" id="UP000243629"/>
    </source>
</evidence>
<feature type="binding site" evidence="5">
    <location>
        <position position="140"/>
    </location>
    <ligand>
        <name>S-adenosyl-L-methionine</name>
        <dbReference type="ChEBI" id="CHEBI:59789"/>
    </ligand>
</feature>
<feature type="binding site" evidence="5">
    <location>
        <position position="168"/>
    </location>
    <ligand>
        <name>S-adenosyl-L-methionine</name>
        <dbReference type="ChEBI" id="CHEBI:59789"/>
    </ligand>
</feature>
<protein>
    <recommendedName>
        <fullName evidence="5">Release factor glutamine methyltransferase</fullName>
        <shortName evidence="5">RF MTase</shortName>
        <ecNumber evidence="5">2.1.1.297</ecNumber>
    </recommendedName>
    <alternativeName>
        <fullName evidence="5">N5-glutamine methyltransferase PrmC</fullName>
    </alternativeName>
    <alternativeName>
        <fullName evidence="5">Protein-(glutamine-N5) MTase PrmC</fullName>
    </alternativeName>
    <alternativeName>
        <fullName evidence="5">Protein-glutamine N-methyltransferase PrmC</fullName>
    </alternativeName>
</protein>
<dbReference type="RefSeq" id="WP_093472327.1">
    <property type="nucleotide sequence ID" value="NZ_FOUI01000002.1"/>
</dbReference>
<dbReference type="FunFam" id="3.40.50.150:FF:000053">
    <property type="entry name" value="Release factor glutamine methyltransferase"/>
    <property type="match status" value="1"/>
</dbReference>
<dbReference type="OrthoDB" id="9800643at2"/>
<feature type="binding site" evidence="5">
    <location>
        <begin position="183"/>
        <end position="186"/>
    </location>
    <ligand>
        <name>substrate</name>
    </ligand>
</feature>
<evidence type="ECO:0000259" key="6">
    <source>
        <dbReference type="Pfam" id="PF05175"/>
    </source>
</evidence>
<dbReference type="InterPro" id="IPR050320">
    <property type="entry name" value="N5-glutamine_MTase"/>
</dbReference>
<dbReference type="EC" id="2.1.1.297" evidence="5"/>
<dbReference type="NCBIfam" id="TIGR03534">
    <property type="entry name" value="RF_mod_PrmC"/>
    <property type="match status" value="1"/>
</dbReference>
<proteinExistence type="inferred from homology"/>
<evidence type="ECO:0000313" key="8">
    <source>
        <dbReference type="EMBL" id="SFM21661.1"/>
    </source>
</evidence>
<dbReference type="Gene3D" id="1.10.8.10">
    <property type="entry name" value="DNA helicase RuvA subunit, C-terminal domain"/>
    <property type="match status" value="1"/>
</dbReference>
<comment type="similarity">
    <text evidence="5">Belongs to the protein N5-glutamine methyltransferase family. PrmC subfamily.</text>
</comment>
<feature type="binding site" evidence="5">
    <location>
        <begin position="117"/>
        <end position="121"/>
    </location>
    <ligand>
        <name>S-adenosyl-L-methionine</name>
        <dbReference type="ChEBI" id="CHEBI:59789"/>
    </ligand>
</feature>
<evidence type="ECO:0000256" key="3">
    <source>
        <dbReference type="ARBA" id="ARBA00022691"/>
    </source>
</evidence>
<gene>
    <name evidence="5" type="primary">prmC</name>
    <name evidence="8" type="ORF">SAMN05216217_10265</name>
</gene>